<gene>
    <name evidence="2" type="ORF">QVD17_13537</name>
</gene>
<feature type="region of interest" description="Disordered" evidence="1">
    <location>
        <begin position="225"/>
        <end position="270"/>
    </location>
</feature>
<dbReference type="Proteomes" id="UP001229421">
    <property type="component" value="Unassembled WGS sequence"/>
</dbReference>
<comment type="caution">
    <text evidence="2">The sequence shown here is derived from an EMBL/GenBank/DDBJ whole genome shotgun (WGS) entry which is preliminary data.</text>
</comment>
<protein>
    <submittedName>
        <fullName evidence="2">Uncharacterized protein</fullName>
    </submittedName>
</protein>
<proteinExistence type="predicted"/>
<evidence type="ECO:0000313" key="2">
    <source>
        <dbReference type="EMBL" id="KAK1430645.1"/>
    </source>
</evidence>
<keyword evidence="3" id="KW-1185">Reference proteome</keyword>
<name>A0AAD8L3I8_TARER</name>
<reference evidence="2" key="1">
    <citation type="journal article" date="2023" name="bioRxiv">
        <title>Improved chromosome-level genome assembly for marigold (Tagetes erecta).</title>
        <authorList>
            <person name="Jiang F."/>
            <person name="Yuan L."/>
            <person name="Wang S."/>
            <person name="Wang H."/>
            <person name="Xu D."/>
            <person name="Wang A."/>
            <person name="Fan W."/>
        </authorList>
    </citation>
    <scope>NUCLEOTIDE SEQUENCE</scope>
    <source>
        <strain evidence="2">WSJ</strain>
        <tissue evidence="2">Leaf</tissue>
    </source>
</reference>
<dbReference type="PANTHER" id="PTHR36048:SF1">
    <property type="entry name" value="RIBOSOME MATURATION FACTOR"/>
    <property type="match status" value="1"/>
</dbReference>
<dbReference type="PANTHER" id="PTHR36048">
    <property type="entry name" value="RIBOSOME MATURATION FACTOR"/>
    <property type="match status" value="1"/>
</dbReference>
<dbReference type="AlphaFoldDB" id="A0AAD8L3I8"/>
<evidence type="ECO:0000313" key="3">
    <source>
        <dbReference type="Proteomes" id="UP001229421"/>
    </source>
</evidence>
<dbReference type="EMBL" id="JAUHHV010000003">
    <property type="protein sequence ID" value="KAK1430645.1"/>
    <property type="molecule type" value="Genomic_DNA"/>
</dbReference>
<feature type="compositionally biased region" description="Low complexity" evidence="1">
    <location>
        <begin position="228"/>
        <end position="260"/>
    </location>
</feature>
<evidence type="ECO:0000256" key="1">
    <source>
        <dbReference type="SAM" id="MobiDB-lite"/>
    </source>
</evidence>
<sequence length="270" mass="30413">MPTSSILAGKSSHPEHLNELSRAPLSHILPERDAPRAPYLINKLVSPPRYPLLAGAPMAAKPLTNAAIEMTEKKMDMSLDDIIKMSKNGTGLNKPKKQRIFNKNQKFSNNVVQDKSMKLRHFMDNRSTLRQGAFGQRRTNFQGNQFSYAAEAARKAAVAPVRNSNFNRNQAVTSYRPRAVGRPAQNRASIGGGVAVMKKQRNVAPKQKAQTLDSLFANMKEQRMKVLSQHQHQHQNQNQNQSQHQHNNNAGRRNGAGQQRPRPPWTRYNN</sequence>
<accession>A0AAD8L3I8</accession>
<organism evidence="2 3">
    <name type="scientific">Tagetes erecta</name>
    <name type="common">African marigold</name>
    <dbReference type="NCBI Taxonomy" id="13708"/>
    <lineage>
        <taxon>Eukaryota</taxon>
        <taxon>Viridiplantae</taxon>
        <taxon>Streptophyta</taxon>
        <taxon>Embryophyta</taxon>
        <taxon>Tracheophyta</taxon>
        <taxon>Spermatophyta</taxon>
        <taxon>Magnoliopsida</taxon>
        <taxon>eudicotyledons</taxon>
        <taxon>Gunneridae</taxon>
        <taxon>Pentapetalae</taxon>
        <taxon>asterids</taxon>
        <taxon>campanulids</taxon>
        <taxon>Asterales</taxon>
        <taxon>Asteraceae</taxon>
        <taxon>Asteroideae</taxon>
        <taxon>Heliantheae alliance</taxon>
        <taxon>Tageteae</taxon>
        <taxon>Tagetes</taxon>
    </lineage>
</organism>